<keyword evidence="1 5" id="KW-0055">Arginine biosynthesis</keyword>
<dbReference type="InterPro" id="IPR050085">
    <property type="entry name" value="AGPR"/>
</dbReference>
<dbReference type="SUPFAM" id="SSF51735">
    <property type="entry name" value="NAD(P)-binding Rossmann-fold domains"/>
    <property type="match status" value="1"/>
</dbReference>
<dbReference type="GO" id="GO:0005737">
    <property type="term" value="C:cytoplasm"/>
    <property type="evidence" value="ECO:0007669"/>
    <property type="project" value="UniProtKB-SubCell"/>
</dbReference>
<comment type="caution">
    <text evidence="8">The sequence shown here is derived from an EMBL/GenBank/DDBJ whole genome shotgun (WGS) entry which is preliminary data.</text>
</comment>
<accession>A0A7C3KPV1</accession>
<dbReference type="PANTHER" id="PTHR32338">
    <property type="entry name" value="N-ACETYL-GAMMA-GLUTAMYL-PHOSPHATE REDUCTASE, CHLOROPLASTIC-RELATED-RELATED"/>
    <property type="match status" value="1"/>
</dbReference>
<dbReference type="PANTHER" id="PTHR32338:SF10">
    <property type="entry name" value="N-ACETYL-GAMMA-GLUTAMYL-PHOSPHATE REDUCTASE, CHLOROPLASTIC-RELATED"/>
    <property type="match status" value="1"/>
</dbReference>
<dbReference type="EC" id="1.2.1.38" evidence="5"/>
<dbReference type="AlphaFoldDB" id="A0A7C3KPV1"/>
<evidence type="ECO:0000259" key="7">
    <source>
        <dbReference type="SMART" id="SM00859"/>
    </source>
</evidence>
<dbReference type="GO" id="GO:0051287">
    <property type="term" value="F:NAD binding"/>
    <property type="evidence" value="ECO:0007669"/>
    <property type="project" value="InterPro"/>
</dbReference>
<comment type="function">
    <text evidence="5">Catalyzes the NADPH-dependent reduction of N-acetyl-5-glutamyl phosphate to yield N-acetyl-L-glutamate 5-semialdehyde.</text>
</comment>
<dbReference type="Pfam" id="PF01118">
    <property type="entry name" value="Semialdhyde_dh"/>
    <property type="match status" value="1"/>
</dbReference>
<organism evidence="8">
    <name type="scientific">Dictyoglomus thermophilum</name>
    <dbReference type="NCBI Taxonomy" id="14"/>
    <lineage>
        <taxon>Bacteria</taxon>
        <taxon>Pseudomonadati</taxon>
        <taxon>Dictyoglomota</taxon>
        <taxon>Dictyoglomia</taxon>
        <taxon>Dictyoglomales</taxon>
        <taxon>Dictyoglomaceae</taxon>
        <taxon>Dictyoglomus</taxon>
    </lineage>
</organism>
<dbReference type="InterPro" id="IPR036291">
    <property type="entry name" value="NAD(P)-bd_dom_sf"/>
</dbReference>
<dbReference type="GO" id="GO:0070401">
    <property type="term" value="F:NADP+ binding"/>
    <property type="evidence" value="ECO:0007669"/>
    <property type="project" value="InterPro"/>
</dbReference>
<dbReference type="CDD" id="cd23934">
    <property type="entry name" value="AGPR_1_C"/>
    <property type="match status" value="1"/>
</dbReference>
<name>A0A7C3KPV1_DICTH</name>
<dbReference type="Gene3D" id="3.40.50.720">
    <property type="entry name" value="NAD(P)-binding Rossmann-like Domain"/>
    <property type="match status" value="1"/>
</dbReference>
<dbReference type="CDD" id="cd17895">
    <property type="entry name" value="AGPR_1_N"/>
    <property type="match status" value="1"/>
</dbReference>
<dbReference type="InterPro" id="IPR000706">
    <property type="entry name" value="AGPR_type-1"/>
</dbReference>
<gene>
    <name evidence="5 8" type="primary">argC</name>
    <name evidence="8" type="ORF">ENU78_08640</name>
</gene>
<evidence type="ECO:0000256" key="1">
    <source>
        <dbReference type="ARBA" id="ARBA00022571"/>
    </source>
</evidence>
<dbReference type="PROSITE" id="PS01224">
    <property type="entry name" value="ARGC"/>
    <property type="match status" value="1"/>
</dbReference>
<dbReference type="SUPFAM" id="SSF55347">
    <property type="entry name" value="Glyceraldehyde-3-phosphate dehydrogenase-like, C-terminal domain"/>
    <property type="match status" value="1"/>
</dbReference>
<comment type="catalytic activity">
    <reaction evidence="5">
        <text>N-acetyl-L-glutamate 5-semialdehyde + phosphate + NADP(+) = N-acetyl-L-glutamyl 5-phosphate + NADPH + H(+)</text>
        <dbReference type="Rhea" id="RHEA:21588"/>
        <dbReference type="ChEBI" id="CHEBI:15378"/>
        <dbReference type="ChEBI" id="CHEBI:29123"/>
        <dbReference type="ChEBI" id="CHEBI:43474"/>
        <dbReference type="ChEBI" id="CHEBI:57783"/>
        <dbReference type="ChEBI" id="CHEBI:57936"/>
        <dbReference type="ChEBI" id="CHEBI:58349"/>
        <dbReference type="EC" id="1.2.1.38"/>
    </reaction>
</comment>
<dbReference type="SMART" id="SM00859">
    <property type="entry name" value="Semialdhyde_dh"/>
    <property type="match status" value="1"/>
</dbReference>
<dbReference type="EMBL" id="DTDV01000022">
    <property type="protein sequence ID" value="HGK24469.1"/>
    <property type="molecule type" value="Genomic_DNA"/>
</dbReference>
<evidence type="ECO:0000313" key="8">
    <source>
        <dbReference type="EMBL" id="HGK24469.1"/>
    </source>
</evidence>
<keyword evidence="3 5" id="KW-0521">NADP</keyword>
<comment type="subcellular location">
    <subcellularLocation>
        <location evidence="5">Cytoplasm</location>
    </subcellularLocation>
</comment>
<dbReference type="InterPro" id="IPR058924">
    <property type="entry name" value="AGPR_dimerisation_dom"/>
</dbReference>
<evidence type="ECO:0000256" key="4">
    <source>
        <dbReference type="ARBA" id="ARBA00023002"/>
    </source>
</evidence>
<keyword evidence="2 5" id="KW-0028">Amino-acid biosynthesis</keyword>
<evidence type="ECO:0000256" key="2">
    <source>
        <dbReference type="ARBA" id="ARBA00022605"/>
    </source>
</evidence>
<dbReference type="GO" id="GO:0003942">
    <property type="term" value="F:N-acetyl-gamma-glutamyl-phosphate reductase activity"/>
    <property type="evidence" value="ECO:0007669"/>
    <property type="project" value="UniProtKB-UniRule"/>
</dbReference>
<dbReference type="InterPro" id="IPR023013">
    <property type="entry name" value="AGPR_AS"/>
</dbReference>
<sequence length="336" mass="38269">MIRVGIVGASGYVGLELTRILLKHPEVEKLYLFSDHFEDSWIFESEKIFVSDRSSYTELYKNLDVVFFALGSGETLKFLNDNQIPERFIDMSADFRFKNPGEYERVYGIKHSMPELLEKVVYGLPEVFREKIRDAKYIANPGCYPTASLLGLFPLIKNNLTYGNAIIDAKSGISGAGRKPTDKSIYGNIAENYQAYSILNHRHQPEIENIVKEIGYLRVLFIPQLIPVFRGIFASIYVPLREDITSDELYLLFKEVYKDEYFIKILPPSCSPEIKKVRGTNWAVISAQVDKNTRNAVIFVAIDNLIKGAAGQAVQNMNIMFGYDENLGLDFLPLYP</sequence>
<protein>
    <recommendedName>
        <fullName evidence="5">N-acetyl-gamma-glutamyl-phosphate reductase</fullName>
        <shortName evidence="5">AGPR</shortName>
        <ecNumber evidence="5">1.2.1.38</ecNumber>
    </recommendedName>
    <alternativeName>
        <fullName evidence="5">N-acetyl-glutamate semialdehyde dehydrogenase</fullName>
        <shortName evidence="5">NAGSA dehydrogenase</shortName>
    </alternativeName>
</protein>
<evidence type="ECO:0000256" key="3">
    <source>
        <dbReference type="ARBA" id="ARBA00022857"/>
    </source>
</evidence>
<keyword evidence="5" id="KW-0963">Cytoplasm</keyword>
<evidence type="ECO:0000256" key="6">
    <source>
        <dbReference type="PROSITE-ProRule" id="PRU10010"/>
    </source>
</evidence>
<comment type="similarity">
    <text evidence="5">Belongs to the NAGSA dehydrogenase family. Type 1 subfamily.</text>
</comment>
<dbReference type="NCBIfam" id="TIGR01850">
    <property type="entry name" value="argC"/>
    <property type="match status" value="1"/>
</dbReference>
<feature type="active site" evidence="5 6">
    <location>
        <position position="143"/>
    </location>
</feature>
<comment type="pathway">
    <text evidence="5">Amino-acid biosynthesis; L-arginine biosynthesis; N(2)-acetyl-L-ornithine from L-glutamate: step 3/4.</text>
</comment>
<dbReference type="GO" id="GO:0006526">
    <property type="term" value="P:L-arginine biosynthetic process"/>
    <property type="evidence" value="ECO:0007669"/>
    <property type="project" value="UniProtKB-UniRule"/>
</dbReference>
<dbReference type="Gene3D" id="3.30.360.10">
    <property type="entry name" value="Dihydrodipicolinate Reductase, domain 2"/>
    <property type="match status" value="1"/>
</dbReference>
<dbReference type="InterPro" id="IPR000534">
    <property type="entry name" value="Semialdehyde_DH_NAD-bd"/>
</dbReference>
<dbReference type="HAMAP" id="MF_00150">
    <property type="entry name" value="ArgC_type1"/>
    <property type="match status" value="1"/>
</dbReference>
<dbReference type="Pfam" id="PF22698">
    <property type="entry name" value="Semialdhyde_dhC_1"/>
    <property type="match status" value="1"/>
</dbReference>
<feature type="domain" description="Semialdehyde dehydrogenase NAD-binding" evidence="7">
    <location>
        <begin position="3"/>
        <end position="135"/>
    </location>
</feature>
<keyword evidence="4 5" id="KW-0560">Oxidoreductase</keyword>
<dbReference type="RefSeq" id="WP_149122404.1">
    <property type="nucleotide sequence ID" value="NZ_VTFL01000001.1"/>
</dbReference>
<dbReference type="UniPathway" id="UPA00068">
    <property type="reaction ID" value="UER00108"/>
</dbReference>
<reference evidence="8" key="1">
    <citation type="journal article" date="2020" name="mSystems">
        <title>Genome- and Community-Level Interaction Insights into Carbon Utilization and Element Cycling Functions of Hydrothermarchaeota in Hydrothermal Sediment.</title>
        <authorList>
            <person name="Zhou Z."/>
            <person name="Liu Y."/>
            <person name="Xu W."/>
            <person name="Pan J."/>
            <person name="Luo Z.H."/>
            <person name="Li M."/>
        </authorList>
    </citation>
    <scope>NUCLEOTIDE SEQUENCE [LARGE SCALE GENOMIC DNA]</scope>
    <source>
        <strain evidence="8">SpSt-70</strain>
    </source>
</reference>
<evidence type="ECO:0000256" key="5">
    <source>
        <dbReference type="HAMAP-Rule" id="MF_00150"/>
    </source>
</evidence>
<proteinExistence type="inferred from homology"/>